<evidence type="ECO:0000256" key="4">
    <source>
        <dbReference type="SAM" id="SignalP"/>
    </source>
</evidence>
<keyword evidence="4" id="KW-0732">Signal</keyword>
<evidence type="ECO:0000256" key="3">
    <source>
        <dbReference type="PROSITE-ProRule" id="PRU00023"/>
    </source>
</evidence>
<dbReference type="InterPro" id="IPR002110">
    <property type="entry name" value="Ankyrin_rpt"/>
</dbReference>
<feature type="signal peptide" evidence="4">
    <location>
        <begin position="1"/>
        <end position="19"/>
    </location>
</feature>
<feature type="repeat" description="ANK" evidence="3">
    <location>
        <begin position="73"/>
        <end position="105"/>
    </location>
</feature>
<evidence type="ECO:0000256" key="2">
    <source>
        <dbReference type="ARBA" id="ARBA00023043"/>
    </source>
</evidence>
<evidence type="ECO:0000256" key="1">
    <source>
        <dbReference type="ARBA" id="ARBA00022737"/>
    </source>
</evidence>
<dbReference type="SMART" id="SM00248">
    <property type="entry name" value="ANK"/>
    <property type="match status" value="3"/>
</dbReference>
<dbReference type="PANTHER" id="PTHR24171:SF9">
    <property type="entry name" value="ANKYRIN REPEAT DOMAIN-CONTAINING PROTEIN 39"/>
    <property type="match status" value="1"/>
</dbReference>
<keyword evidence="2 3" id="KW-0040">ANK repeat</keyword>
<dbReference type="Proteomes" id="UP001064632">
    <property type="component" value="Chromosome"/>
</dbReference>
<dbReference type="Pfam" id="PF12796">
    <property type="entry name" value="Ank_2"/>
    <property type="match status" value="2"/>
</dbReference>
<keyword evidence="6" id="KW-1185">Reference proteome</keyword>
<feature type="chain" id="PRO_5045858183" evidence="4">
    <location>
        <begin position="20"/>
        <end position="200"/>
    </location>
</feature>
<dbReference type="PROSITE" id="PS50088">
    <property type="entry name" value="ANK_REPEAT"/>
    <property type="match status" value="3"/>
</dbReference>
<gene>
    <name evidence="5" type="ORF">N4264_00605</name>
</gene>
<reference evidence="5" key="1">
    <citation type="submission" date="2022-09" db="EMBL/GenBank/DDBJ databases">
        <title>Tahibacter sp. nov., isolated from a fresh water.</title>
        <authorList>
            <person name="Baek J.H."/>
            <person name="Lee J.K."/>
            <person name="Kim J.M."/>
            <person name="Jeon C.O."/>
        </authorList>
    </citation>
    <scope>NUCLEOTIDE SEQUENCE</scope>
    <source>
        <strain evidence="5">W38</strain>
    </source>
</reference>
<proteinExistence type="predicted"/>
<dbReference type="RefSeq" id="WP_261695149.1">
    <property type="nucleotide sequence ID" value="NZ_CP104694.1"/>
</dbReference>
<feature type="repeat" description="ANK" evidence="3">
    <location>
        <begin position="139"/>
        <end position="171"/>
    </location>
</feature>
<keyword evidence="1" id="KW-0677">Repeat</keyword>
<evidence type="ECO:0000313" key="6">
    <source>
        <dbReference type="Proteomes" id="UP001064632"/>
    </source>
</evidence>
<name>A0ABY6BK67_9GAMM</name>
<dbReference type="PANTHER" id="PTHR24171">
    <property type="entry name" value="ANKYRIN REPEAT DOMAIN-CONTAINING PROTEIN 39-RELATED"/>
    <property type="match status" value="1"/>
</dbReference>
<accession>A0ABY6BK67</accession>
<feature type="repeat" description="ANK" evidence="3">
    <location>
        <begin position="106"/>
        <end position="138"/>
    </location>
</feature>
<dbReference type="Gene3D" id="1.25.40.20">
    <property type="entry name" value="Ankyrin repeat-containing domain"/>
    <property type="match status" value="1"/>
</dbReference>
<protein>
    <submittedName>
        <fullName evidence="5">Ankyrin repeat domain-containing protein</fullName>
    </submittedName>
</protein>
<sequence>MRRLIAAVALVLLGGAAQAADTPSRSEARKQLKATNVDVSIERLVQYSADGDAATVELLIAAGVSPRDAEPKRRVTPLHNAAAQGHERLVRRFLELGADVNATDWQGNTPLINASYHGRAAIVDILLGQKARTDVRPDNGPTALIAAVHSGSLPVVEKLLAAGADARQGDAAGHTPLAVAERTGRKEIAARLAATPGGQP</sequence>
<evidence type="ECO:0000313" key="5">
    <source>
        <dbReference type="EMBL" id="UXI68187.1"/>
    </source>
</evidence>
<dbReference type="PROSITE" id="PS50297">
    <property type="entry name" value="ANK_REP_REGION"/>
    <property type="match status" value="2"/>
</dbReference>
<dbReference type="InterPro" id="IPR036770">
    <property type="entry name" value="Ankyrin_rpt-contain_sf"/>
</dbReference>
<dbReference type="SUPFAM" id="SSF48403">
    <property type="entry name" value="Ankyrin repeat"/>
    <property type="match status" value="1"/>
</dbReference>
<dbReference type="EMBL" id="CP104694">
    <property type="protein sequence ID" value="UXI68187.1"/>
    <property type="molecule type" value="Genomic_DNA"/>
</dbReference>
<organism evidence="5 6">
    <name type="scientific">Tahibacter amnicola</name>
    <dbReference type="NCBI Taxonomy" id="2976241"/>
    <lineage>
        <taxon>Bacteria</taxon>
        <taxon>Pseudomonadati</taxon>
        <taxon>Pseudomonadota</taxon>
        <taxon>Gammaproteobacteria</taxon>
        <taxon>Lysobacterales</taxon>
        <taxon>Rhodanobacteraceae</taxon>
        <taxon>Tahibacter</taxon>
    </lineage>
</organism>